<name>X1E9V5_9ZZZZ</name>
<dbReference type="EMBL" id="BART01041950">
    <property type="protein sequence ID" value="GAH30036.1"/>
    <property type="molecule type" value="Genomic_DNA"/>
</dbReference>
<gene>
    <name evidence="1" type="ORF">S01H4_67082</name>
</gene>
<comment type="caution">
    <text evidence="1">The sequence shown here is derived from an EMBL/GenBank/DDBJ whole genome shotgun (WGS) entry which is preliminary data.</text>
</comment>
<proteinExistence type="predicted"/>
<reference evidence="1" key="1">
    <citation type="journal article" date="2014" name="Front. Microbiol.">
        <title>High frequency of phylogenetically diverse reductive dehalogenase-homologous genes in deep subseafloor sedimentary metagenomes.</title>
        <authorList>
            <person name="Kawai M."/>
            <person name="Futagami T."/>
            <person name="Toyoda A."/>
            <person name="Takaki Y."/>
            <person name="Nishi S."/>
            <person name="Hori S."/>
            <person name="Arai W."/>
            <person name="Tsubouchi T."/>
            <person name="Morono Y."/>
            <person name="Uchiyama I."/>
            <person name="Ito T."/>
            <person name="Fujiyama A."/>
            <person name="Inagaki F."/>
            <person name="Takami H."/>
        </authorList>
    </citation>
    <scope>NUCLEOTIDE SEQUENCE</scope>
    <source>
        <strain evidence="1">Expedition CK06-06</strain>
    </source>
</reference>
<accession>X1E9V5</accession>
<evidence type="ECO:0000313" key="1">
    <source>
        <dbReference type="EMBL" id="GAH30036.1"/>
    </source>
</evidence>
<organism evidence="1">
    <name type="scientific">marine sediment metagenome</name>
    <dbReference type="NCBI Taxonomy" id="412755"/>
    <lineage>
        <taxon>unclassified sequences</taxon>
        <taxon>metagenomes</taxon>
        <taxon>ecological metagenomes</taxon>
    </lineage>
</organism>
<protein>
    <submittedName>
        <fullName evidence="1">Uncharacterized protein</fullName>
    </submittedName>
</protein>
<sequence>KVKNKYIHILNFWNLKEIMKHRPLKPILKQIKMAYKKHGKDKIIKAI</sequence>
<feature type="non-terminal residue" evidence="1">
    <location>
        <position position="1"/>
    </location>
</feature>
<dbReference type="AlphaFoldDB" id="X1E9V5"/>
<feature type="non-terminal residue" evidence="1">
    <location>
        <position position="47"/>
    </location>
</feature>